<dbReference type="EMBL" id="JAHVKP010000001">
    <property type="protein sequence ID" value="MBY6218269.1"/>
    <property type="molecule type" value="Genomic_DNA"/>
</dbReference>
<keyword evidence="1" id="KW-0472">Membrane</keyword>
<feature type="transmembrane region" description="Helical" evidence="1">
    <location>
        <begin position="162"/>
        <end position="182"/>
    </location>
</feature>
<evidence type="ECO:0000313" key="2">
    <source>
        <dbReference type="EMBL" id="MBY6218269.1"/>
    </source>
</evidence>
<protein>
    <recommendedName>
        <fullName evidence="1">SURF1-like protein</fullName>
    </recommendedName>
</protein>
<sequence>MTARIPIIPTIIVGGAIAVMIALGFWQLSRMDQKEALIAQAEQNLRMSSEVEYPRAPGGVDGVLYRRTTIDCLEVLAVSPRAGTSASGAKGWAQRASCTLSGLDSPVDVDIGWSVRPEAAEWAGGEVRGTIAPGGRVVAAEPVAGLELLASPDPRDLPNNHLAYAGQWFFFALTALAIYILALRRRSATKARDD</sequence>
<dbReference type="AlphaFoldDB" id="A0A9Q3S162"/>
<keyword evidence="1" id="KW-1003">Cell membrane</keyword>
<comment type="caution">
    <text evidence="2">The sequence shown here is derived from an EMBL/GenBank/DDBJ whole genome shotgun (WGS) entry which is preliminary data.</text>
</comment>
<evidence type="ECO:0000256" key="1">
    <source>
        <dbReference type="RuleBase" id="RU363076"/>
    </source>
</evidence>
<accession>A0A9Q3S162</accession>
<keyword evidence="1" id="KW-0812">Transmembrane</keyword>
<dbReference type="Pfam" id="PF02104">
    <property type="entry name" value="SURF1"/>
    <property type="match status" value="1"/>
</dbReference>
<evidence type="ECO:0000313" key="3">
    <source>
        <dbReference type="Proteomes" id="UP000824927"/>
    </source>
</evidence>
<feature type="transmembrane region" description="Helical" evidence="1">
    <location>
        <begin position="7"/>
        <end position="28"/>
    </location>
</feature>
<dbReference type="Proteomes" id="UP000824927">
    <property type="component" value="Unassembled WGS sequence"/>
</dbReference>
<name>A0A9Q3S162_9SPHN</name>
<dbReference type="RefSeq" id="WP_222405139.1">
    <property type="nucleotide sequence ID" value="NZ_JAHVKP010000001.1"/>
</dbReference>
<reference evidence="2" key="1">
    <citation type="submission" date="2021-06" db="EMBL/GenBank/DDBJ databases">
        <title>50 bacteria genomes isolated from Dapeng, Shenzhen, China.</title>
        <authorList>
            <person name="Zheng W."/>
            <person name="Yu S."/>
            <person name="Huang Y."/>
        </authorList>
    </citation>
    <scope>NUCLEOTIDE SEQUENCE</scope>
    <source>
        <strain evidence="2">DP4N28-2</strain>
    </source>
</reference>
<keyword evidence="1" id="KW-1133">Transmembrane helix</keyword>
<dbReference type="GO" id="GO:0005886">
    <property type="term" value="C:plasma membrane"/>
    <property type="evidence" value="ECO:0007669"/>
    <property type="project" value="UniProtKB-SubCell"/>
</dbReference>
<dbReference type="InterPro" id="IPR002994">
    <property type="entry name" value="Surf1/Shy1"/>
</dbReference>
<proteinExistence type="inferred from homology"/>
<comment type="subcellular location">
    <subcellularLocation>
        <location evidence="1">Cell membrane</location>
        <topology evidence="1">Multi-pass membrane protein</topology>
    </subcellularLocation>
</comment>
<gene>
    <name evidence="2" type="ORF">KUV31_07935</name>
</gene>
<organism evidence="2 3">
    <name type="scientific">Qipengyuania aquimaris</name>
    <dbReference type="NCBI Taxonomy" id="255984"/>
    <lineage>
        <taxon>Bacteria</taxon>
        <taxon>Pseudomonadati</taxon>
        <taxon>Pseudomonadota</taxon>
        <taxon>Alphaproteobacteria</taxon>
        <taxon>Sphingomonadales</taxon>
        <taxon>Erythrobacteraceae</taxon>
        <taxon>Qipengyuania</taxon>
    </lineage>
</organism>
<comment type="similarity">
    <text evidence="1">Belongs to the SURF1 family.</text>
</comment>